<protein>
    <submittedName>
        <fullName evidence="2">M23 family metallopeptidase</fullName>
    </submittedName>
</protein>
<evidence type="ECO:0000313" key="3">
    <source>
        <dbReference type="Proteomes" id="UP001139414"/>
    </source>
</evidence>
<gene>
    <name evidence="2" type="ORF">LGQ90_12955</name>
</gene>
<dbReference type="InterPro" id="IPR050570">
    <property type="entry name" value="Cell_wall_metabolism_enzyme"/>
</dbReference>
<evidence type="ECO:0000259" key="1">
    <source>
        <dbReference type="Pfam" id="PF01551"/>
    </source>
</evidence>
<dbReference type="InterPro" id="IPR016047">
    <property type="entry name" value="M23ase_b-sheet_dom"/>
</dbReference>
<dbReference type="PROSITE" id="PS51257">
    <property type="entry name" value="PROKAR_LIPOPROTEIN"/>
    <property type="match status" value="1"/>
</dbReference>
<dbReference type="SUPFAM" id="SSF51261">
    <property type="entry name" value="Duplicated hybrid motif"/>
    <property type="match status" value="1"/>
</dbReference>
<reference evidence="2" key="1">
    <citation type="submission" date="2021-10" db="EMBL/GenBank/DDBJ databases">
        <title>Gramella sp. ASW11-100T, isolated from marine sediment.</title>
        <authorList>
            <person name="Xia C."/>
        </authorList>
    </citation>
    <scope>NUCLEOTIDE SEQUENCE</scope>
    <source>
        <strain evidence="2">ASW11-100</strain>
    </source>
</reference>
<feature type="domain" description="M23ase beta-sheet core" evidence="1">
    <location>
        <begin position="196"/>
        <end position="293"/>
    </location>
</feature>
<dbReference type="Gene3D" id="2.70.70.10">
    <property type="entry name" value="Glucose Permease (Domain IIA)"/>
    <property type="match status" value="1"/>
</dbReference>
<keyword evidence="3" id="KW-1185">Reference proteome</keyword>
<accession>A0A9X1LKM1</accession>
<organism evidence="2 3">
    <name type="scientific">Christiangramia sediminis</name>
    <dbReference type="NCBI Taxonomy" id="2881336"/>
    <lineage>
        <taxon>Bacteria</taxon>
        <taxon>Pseudomonadati</taxon>
        <taxon>Bacteroidota</taxon>
        <taxon>Flavobacteriia</taxon>
        <taxon>Flavobacteriales</taxon>
        <taxon>Flavobacteriaceae</taxon>
        <taxon>Christiangramia</taxon>
    </lineage>
</organism>
<sequence>MRSIKIFSFFICLLFFSCSQLEKAEELITGLSEKEQYKKDREISDEIFEIWQSRIPQALDDSLEIELPYLETGQLKPRNFAIYSYETYLMPGEVIEAETTTDSSSTLVFSELYKKTDSESKDFQKIKSGEPQTRNLKFEIQEKGLYKILIQPEIEANTPFQISIKKSPTYLFPVLNGQNADIGSYWGDIRDGGKRNHKGIDIFAKKGTPVIAPTQGRVGFTGEKGLGGKQVWLRDSKRKQSLYYAHLDSIVPGLRRVNAGDTLGFVGNTGNARTTPPHLHFGIYRRNEGAIDPLGFVYLTEEPENKESIEEQISSRIKVNSPTANFRNKPASNNSSIIKKGKFGETLMVQGKTEDWFHVRDSLDRSMFIHESLVRSVN</sequence>
<dbReference type="AlphaFoldDB" id="A0A9X1LKM1"/>
<proteinExistence type="predicted"/>
<comment type="caution">
    <text evidence="2">The sequence shown here is derived from an EMBL/GenBank/DDBJ whole genome shotgun (WGS) entry which is preliminary data.</text>
</comment>
<name>A0A9X1LKM1_9FLAO</name>
<dbReference type="InterPro" id="IPR011055">
    <property type="entry name" value="Dup_hybrid_motif"/>
</dbReference>
<dbReference type="PANTHER" id="PTHR21666">
    <property type="entry name" value="PEPTIDASE-RELATED"/>
    <property type="match status" value="1"/>
</dbReference>
<dbReference type="Proteomes" id="UP001139414">
    <property type="component" value="Unassembled WGS sequence"/>
</dbReference>
<dbReference type="CDD" id="cd12797">
    <property type="entry name" value="M23_peptidase"/>
    <property type="match status" value="1"/>
</dbReference>
<dbReference type="Gene3D" id="2.30.30.40">
    <property type="entry name" value="SH3 Domains"/>
    <property type="match status" value="1"/>
</dbReference>
<dbReference type="EMBL" id="JAJBZG010000005">
    <property type="protein sequence ID" value="MCB7482174.1"/>
    <property type="molecule type" value="Genomic_DNA"/>
</dbReference>
<dbReference type="GO" id="GO:0004222">
    <property type="term" value="F:metalloendopeptidase activity"/>
    <property type="evidence" value="ECO:0007669"/>
    <property type="project" value="TreeGrafter"/>
</dbReference>
<dbReference type="PANTHER" id="PTHR21666:SF268">
    <property type="entry name" value="PEPTIDASE M23 DOMAIN-CONTAINING PROTEIN"/>
    <property type="match status" value="1"/>
</dbReference>
<dbReference type="Pfam" id="PF01551">
    <property type="entry name" value="Peptidase_M23"/>
    <property type="match status" value="1"/>
</dbReference>
<dbReference type="RefSeq" id="WP_229341614.1">
    <property type="nucleotide sequence ID" value="NZ_JAJBZG010000005.1"/>
</dbReference>
<evidence type="ECO:0000313" key="2">
    <source>
        <dbReference type="EMBL" id="MCB7482174.1"/>
    </source>
</evidence>